<comment type="caution">
    <text evidence="2">The sequence shown here is derived from an EMBL/GenBank/DDBJ whole genome shotgun (WGS) entry which is preliminary data.</text>
</comment>
<keyword evidence="1" id="KW-1133">Transmembrane helix</keyword>
<keyword evidence="1" id="KW-0812">Transmembrane</keyword>
<feature type="transmembrane region" description="Helical" evidence="1">
    <location>
        <begin position="153"/>
        <end position="173"/>
    </location>
</feature>
<dbReference type="EMBL" id="LNXY01000027">
    <property type="protein sequence ID" value="KTC86101.1"/>
    <property type="molecule type" value="Genomic_DNA"/>
</dbReference>
<reference evidence="2 3" key="1">
    <citation type="submission" date="2015-11" db="EMBL/GenBank/DDBJ databases">
        <title>Genomic analysis of 38 Legionella species identifies large and diverse effector repertoires.</title>
        <authorList>
            <person name="Burstein D."/>
            <person name="Amaro F."/>
            <person name="Zusman T."/>
            <person name="Lifshitz Z."/>
            <person name="Cohen O."/>
            <person name="Gilbert J.A."/>
            <person name="Pupko T."/>
            <person name="Shuman H.A."/>
            <person name="Segal G."/>
        </authorList>
    </citation>
    <scope>NUCLEOTIDE SEQUENCE [LARGE SCALE GENOMIC DNA]</scope>
    <source>
        <strain evidence="2 3">ATCC 700990</strain>
    </source>
</reference>
<evidence type="ECO:0000256" key="1">
    <source>
        <dbReference type="SAM" id="Phobius"/>
    </source>
</evidence>
<sequence>MQIAEIRQQIEISPDEKDSKIKEAVFADLSDVIKSYQDLIDLIDLYPTEKDYRIKDFIFANLVKFLRYEQDVDALIALYPEQQNYLIKEFTLQNTQRVLQAASALQSHTERVLTAGTTLENALEQIDRNIYAPTQSVEINYPPTTHTNISMQILGGFIAALGVAAVAIAFTALNAATLGIPGLVVAGLGAAAILGGVGLFAFGSKKQEAPVDELLSNDFFNYK</sequence>
<organism evidence="2 3">
    <name type="scientific">Legionella drozanskii LLAP-1</name>
    <dbReference type="NCBI Taxonomy" id="1212489"/>
    <lineage>
        <taxon>Bacteria</taxon>
        <taxon>Pseudomonadati</taxon>
        <taxon>Pseudomonadota</taxon>
        <taxon>Gammaproteobacteria</taxon>
        <taxon>Legionellales</taxon>
        <taxon>Legionellaceae</taxon>
        <taxon>Legionella</taxon>
    </lineage>
</organism>
<gene>
    <name evidence="2" type="ORF">Ldro_2426</name>
</gene>
<dbReference type="RefSeq" id="WP_058496678.1">
    <property type="nucleotide sequence ID" value="NZ_LNXY01000027.1"/>
</dbReference>
<accession>A0A0W0ST08</accession>
<evidence type="ECO:0000313" key="3">
    <source>
        <dbReference type="Proteomes" id="UP000054736"/>
    </source>
</evidence>
<feature type="transmembrane region" description="Helical" evidence="1">
    <location>
        <begin position="179"/>
        <end position="202"/>
    </location>
</feature>
<proteinExistence type="predicted"/>
<dbReference type="STRING" id="1212489.Ldro_2426"/>
<name>A0A0W0ST08_9GAMM</name>
<evidence type="ECO:0008006" key="4">
    <source>
        <dbReference type="Google" id="ProtNLM"/>
    </source>
</evidence>
<dbReference type="Proteomes" id="UP000054736">
    <property type="component" value="Unassembled WGS sequence"/>
</dbReference>
<dbReference type="AlphaFoldDB" id="A0A0W0ST08"/>
<keyword evidence="1" id="KW-0472">Membrane</keyword>
<dbReference type="PATRIC" id="fig|1212489.4.peg.2558"/>
<protein>
    <recommendedName>
        <fullName evidence="4">VipE</fullName>
    </recommendedName>
</protein>
<evidence type="ECO:0000313" key="2">
    <source>
        <dbReference type="EMBL" id="KTC86101.1"/>
    </source>
</evidence>
<keyword evidence="3" id="KW-1185">Reference proteome</keyword>